<evidence type="ECO:0000313" key="1">
    <source>
        <dbReference type="EMBL" id="JAH87265.1"/>
    </source>
</evidence>
<reference evidence="1" key="1">
    <citation type="submission" date="2014-11" db="EMBL/GenBank/DDBJ databases">
        <authorList>
            <person name="Amaro Gonzalez C."/>
        </authorList>
    </citation>
    <scope>NUCLEOTIDE SEQUENCE</scope>
</reference>
<name>A0A0E9WCK0_ANGAN</name>
<dbReference type="EMBL" id="GBXM01021312">
    <property type="protein sequence ID" value="JAH87265.1"/>
    <property type="molecule type" value="Transcribed_RNA"/>
</dbReference>
<dbReference type="AlphaFoldDB" id="A0A0E9WCK0"/>
<sequence length="102" mass="11738">MVGTGISRVANLLTAYSQQICRHPNMDDGFSNNSYKKSRFRIGRETVHCWRPRSAEDLYPWQKSIIFPAGRFVSPGNNSTLRSFRPLQAGRIVTPYRCIILY</sequence>
<reference evidence="1" key="2">
    <citation type="journal article" date="2015" name="Fish Shellfish Immunol.">
        <title>Early steps in the European eel (Anguilla anguilla)-Vibrio vulnificus interaction in the gills: Role of the RtxA13 toxin.</title>
        <authorList>
            <person name="Callol A."/>
            <person name="Pajuelo D."/>
            <person name="Ebbesson L."/>
            <person name="Teles M."/>
            <person name="MacKenzie S."/>
            <person name="Amaro C."/>
        </authorList>
    </citation>
    <scope>NUCLEOTIDE SEQUENCE</scope>
</reference>
<accession>A0A0E9WCK0</accession>
<proteinExistence type="predicted"/>
<organism evidence="1">
    <name type="scientific">Anguilla anguilla</name>
    <name type="common">European freshwater eel</name>
    <name type="synonym">Muraena anguilla</name>
    <dbReference type="NCBI Taxonomy" id="7936"/>
    <lineage>
        <taxon>Eukaryota</taxon>
        <taxon>Metazoa</taxon>
        <taxon>Chordata</taxon>
        <taxon>Craniata</taxon>
        <taxon>Vertebrata</taxon>
        <taxon>Euteleostomi</taxon>
        <taxon>Actinopterygii</taxon>
        <taxon>Neopterygii</taxon>
        <taxon>Teleostei</taxon>
        <taxon>Anguilliformes</taxon>
        <taxon>Anguillidae</taxon>
        <taxon>Anguilla</taxon>
    </lineage>
</organism>
<protein>
    <submittedName>
        <fullName evidence="1">Uncharacterized protein</fullName>
    </submittedName>
</protein>